<dbReference type="Gene3D" id="3.40.50.2000">
    <property type="entry name" value="Glycogen Phosphorylase B"/>
    <property type="match status" value="2"/>
</dbReference>
<dbReference type="Pfam" id="PF08323">
    <property type="entry name" value="Glyco_transf_5"/>
    <property type="match status" value="1"/>
</dbReference>
<dbReference type="GO" id="GO:0009011">
    <property type="term" value="F:alpha-1,4-glucan glucosyltransferase (ADP-glucose donor) activity"/>
    <property type="evidence" value="ECO:0007669"/>
    <property type="project" value="UniProtKB-UniRule"/>
</dbReference>
<comment type="function">
    <text evidence="2 8">Synthesizes alpha-1,4-glucan chains using ADP-glucose.</text>
</comment>
<keyword evidence="5 8" id="KW-0328">Glycosyltransferase</keyword>
<protein>
    <recommendedName>
        <fullName evidence="8">Glycogen synthase</fullName>
        <ecNumber evidence="8">2.4.1.21</ecNumber>
    </recommendedName>
    <alternativeName>
        <fullName evidence="8">Starch [bacterial glycogen] synthase</fullName>
    </alternativeName>
</protein>
<dbReference type="EC" id="2.4.1.21" evidence="8"/>
<feature type="binding site" evidence="8">
    <location>
        <position position="17"/>
    </location>
    <ligand>
        <name>ADP-alpha-D-glucose</name>
        <dbReference type="ChEBI" id="CHEBI:57498"/>
    </ligand>
</feature>
<dbReference type="GO" id="GO:0005978">
    <property type="term" value="P:glycogen biosynthetic process"/>
    <property type="evidence" value="ECO:0007669"/>
    <property type="project" value="UniProtKB-UniRule"/>
</dbReference>
<dbReference type="PANTHER" id="PTHR45825:SF11">
    <property type="entry name" value="ALPHA AMYLASE DOMAIN-CONTAINING PROTEIN"/>
    <property type="match status" value="1"/>
</dbReference>
<evidence type="ECO:0000256" key="3">
    <source>
        <dbReference type="ARBA" id="ARBA00004964"/>
    </source>
</evidence>
<dbReference type="GO" id="GO:0005829">
    <property type="term" value="C:cytosol"/>
    <property type="evidence" value="ECO:0007669"/>
    <property type="project" value="TreeGrafter"/>
</dbReference>
<dbReference type="NCBIfam" id="NF001899">
    <property type="entry name" value="PRK00654.1-2"/>
    <property type="match status" value="1"/>
</dbReference>
<evidence type="ECO:0000256" key="8">
    <source>
        <dbReference type="HAMAP-Rule" id="MF_00484"/>
    </source>
</evidence>
<dbReference type="Pfam" id="PF00534">
    <property type="entry name" value="Glycos_transf_1"/>
    <property type="match status" value="1"/>
</dbReference>
<dbReference type="SUPFAM" id="SSF53756">
    <property type="entry name" value="UDP-Glycosyltransferase/glycogen phosphorylase"/>
    <property type="match status" value="1"/>
</dbReference>
<gene>
    <name evidence="8" type="primary">glgA</name>
    <name evidence="11" type="ORF">GGR38_001937</name>
</gene>
<comment type="similarity">
    <text evidence="4 8">Belongs to the glycosyltransferase 1 family. Bacterial/plant glycogen synthase subfamily.</text>
</comment>
<proteinExistence type="inferred from homology"/>
<dbReference type="InterPro" id="IPR013534">
    <property type="entry name" value="Starch_synth_cat_dom"/>
</dbReference>
<evidence type="ECO:0000256" key="5">
    <source>
        <dbReference type="ARBA" id="ARBA00022676"/>
    </source>
</evidence>
<evidence type="ECO:0000256" key="1">
    <source>
        <dbReference type="ARBA" id="ARBA00001478"/>
    </source>
</evidence>
<evidence type="ECO:0000256" key="6">
    <source>
        <dbReference type="ARBA" id="ARBA00022679"/>
    </source>
</evidence>
<accession>A0A7W6G670</accession>
<evidence type="ECO:0000259" key="9">
    <source>
        <dbReference type="Pfam" id="PF00534"/>
    </source>
</evidence>
<evidence type="ECO:0000313" key="12">
    <source>
        <dbReference type="Proteomes" id="UP000548867"/>
    </source>
</evidence>
<dbReference type="Proteomes" id="UP000548867">
    <property type="component" value="Unassembled WGS sequence"/>
</dbReference>
<organism evidence="11 12">
    <name type="scientific">Novosphingobium sediminicola</name>
    <dbReference type="NCBI Taxonomy" id="563162"/>
    <lineage>
        <taxon>Bacteria</taxon>
        <taxon>Pseudomonadati</taxon>
        <taxon>Pseudomonadota</taxon>
        <taxon>Alphaproteobacteria</taxon>
        <taxon>Sphingomonadales</taxon>
        <taxon>Sphingomonadaceae</taxon>
        <taxon>Novosphingobium</taxon>
    </lineage>
</organism>
<dbReference type="UniPathway" id="UPA00164"/>
<dbReference type="NCBIfam" id="TIGR02095">
    <property type="entry name" value="glgA"/>
    <property type="match status" value="1"/>
</dbReference>
<reference evidence="11 12" key="1">
    <citation type="submission" date="2020-08" db="EMBL/GenBank/DDBJ databases">
        <title>Genomic Encyclopedia of Type Strains, Phase IV (KMG-IV): sequencing the most valuable type-strain genomes for metagenomic binning, comparative biology and taxonomic classification.</title>
        <authorList>
            <person name="Goeker M."/>
        </authorList>
    </citation>
    <scope>NUCLEOTIDE SEQUENCE [LARGE SCALE GENOMIC DNA]</scope>
    <source>
        <strain evidence="11 12">DSM 27057</strain>
    </source>
</reference>
<evidence type="ECO:0000313" key="11">
    <source>
        <dbReference type="EMBL" id="MBB3954988.1"/>
    </source>
</evidence>
<dbReference type="InterPro" id="IPR001296">
    <property type="entry name" value="Glyco_trans_1"/>
</dbReference>
<dbReference type="EMBL" id="JACIDX010000006">
    <property type="protein sequence ID" value="MBB3954988.1"/>
    <property type="molecule type" value="Genomic_DNA"/>
</dbReference>
<keyword evidence="12" id="KW-1185">Reference proteome</keyword>
<comment type="pathway">
    <text evidence="3 8">Glycan biosynthesis; glycogen biosynthesis.</text>
</comment>
<dbReference type="PANTHER" id="PTHR45825">
    <property type="entry name" value="GRANULE-BOUND STARCH SYNTHASE 1, CHLOROPLASTIC/AMYLOPLASTIC"/>
    <property type="match status" value="1"/>
</dbReference>
<dbReference type="CDD" id="cd03791">
    <property type="entry name" value="GT5_Glycogen_synthase_DULL1-like"/>
    <property type="match status" value="1"/>
</dbReference>
<dbReference type="GO" id="GO:0004373">
    <property type="term" value="F:alpha-1,4-glucan glucosyltransferase (UDP-glucose donor) activity"/>
    <property type="evidence" value="ECO:0007669"/>
    <property type="project" value="InterPro"/>
</dbReference>
<keyword evidence="6 8" id="KW-0808">Transferase</keyword>
<dbReference type="InterPro" id="IPR011835">
    <property type="entry name" value="GS/SS"/>
</dbReference>
<evidence type="ECO:0000259" key="10">
    <source>
        <dbReference type="Pfam" id="PF08323"/>
    </source>
</evidence>
<evidence type="ECO:0000256" key="2">
    <source>
        <dbReference type="ARBA" id="ARBA00002764"/>
    </source>
</evidence>
<dbReference type="HAMAP" id="MF_00484">
    <property type="entry name" value="Glycogen_synth"/>
    <property type="match status" value="1"/>
</dbReference>
<evidence type="ECO:0000256" key="4">
    <source>
        <dbReference type="ARBA" id="ARBA00010281"/>
    </source>
</evidence>
<comment type="catalytic activity">
    <reaction evidence="1 8">
        <text>[(1-&gt;4)-alpha-D-glucosyl](n) + ADP-alpha-D-glucose = [(1-&gt;4)-alpha-D-glucosyl](n+1) + ADP + H(+)</text>
        <dbReference type="Rhea" id="RHEA:18189"/>
        <dbReference type="Rhea" id="RHEA-COMP:9584"/>
        <dbReference type="Rhea" id="RHEA-COMP:9587"/>
        <dbReference type="ChEBI" id="CHEBI:15378"/>
        <dbReference type="ChEBI" id="CHEBI:15444"/>
        <dbReference type="ChEBI" id="CHEBI:57498"/>
        <dbReference type="ChEBI" id="CHEBI:456216"/>
        <dbReference type="EC" id="2.4.1.21"/>
    </reaction>
</comment>
<keyword evidence="7 8" id="KW-0320">Glycogen biosynthesis</keyword>
<evidence type="ECO:0000256" key="7">
    <source>
        <dbReference type="ARBA" id="ARBA00023056"/>
    </source>
</evidence>
<name>A0A7W6G670_9SPHN</name>
<comment type="caution">
    <text evidence="11">The sequence shown here is derived from an EMBL/GenBank/DDBJ whole genome shotgun (WGS) entry which is preliminary data.</text>
</comment>
<feature type="domain" description="Glycosyl transferase family 1" evidence="9">
    <location>
        <begin position="303"/>
        <end position="469"/>
    </location>
</feature>
<dbReference type="AlphaFoldDB" id="A0A7W6G670"/>
<sequence length="504" mass="52967">MTLRVLSLASEAVPFIKTGGLADVAGALPAAVAPHGVAMTTMLPGYPGVLARLSAQYPVPKSKRAKAAGPKVLHEWEAIFGHRARLLAGTLDGAVDGAPVLVLDCPALFDRPGGPYGNEAGQDWPDNGLRFAVFARAAADVAGGIVEGMEFDLLHAHDWQSGLAPAYLKFAPYGGRSVPSVMTIHNMAFQGHFPAALFHQIGLPPQAWAVNGVEYHGGVGMLKAGLEAAHAITTVSPTYALEIREPHFGMGLEGLIRSRGAQVHGIVNGIDPVEWNPATDPAIKSQFTARSLAKRQANKRALEKEFSLESDDGPLFIVVSRLTWQKGMDVLAGCLDHLAGLGGRLALLGSGDAGLVGELSAAAARHPGRIALRIGYDEALSHRMQAGGDAILVPSRFEPCGLTQLYGLAYGCVPVVARTGGLADTVVDANLAAVKAGAATGVQFAEVDHDALCEAITRTISLYHKQDVWRAMQKAGMLSDFTWTQSGGTYAALYRSIALENSPA</sequence>
<feature type="domain" description="Starch synthase catalytic" evidence="10">
    <location>
        <begin position="4"/>
        <end position="257"/>
    </location>
</feature>
<dbReference type="RefSeq" id="WP_183624912.1">
    <property type="nucleotide sequence ID" value="NZ_JACIDX010000006.1"/>
</dbReference>